<dbReference type="InterPro" id="IPR034751">
    <property type="entry name" value="Yippee"/>
</dbReference>
<feature type="domain" description="Yippee" evidence="1">
    <location>
        <begin position="1"/>
        <end position="61"/>
    </location>
</feature>
<dbReference type="Gramene" id="KVH91069">
    <property type="protein sequence ID" value="KVH91069"/>
    <property type="gene ID" value="Ccrd_006917"/>
</dbReference>
<evidence type="ECO:0000313" key="3">
    <source>
        <dbReference type="Proteomes" id="UP000243975"/>
    </source>
</evidence>
<dbReference type="EMBL" id="LEKV01005082">
    <property type="protein sequence ID" value="KVH91069.1"/>
    <property type="molecule type" value="Genomic_DNA"/>
</dbReference>
<organism evidence="2 3">
    <name type="scientific">Cynara cardunculus var. scolymus</name>
    <name type="common">Globe artichoke</name>
    <name type="synonym">Cynara scolymus</name>
    <dbReference type="NCBI Taxonomy" id="59895"/>
    <lineage>
        <taxon>Eukaryota</taxon>
        <taxon>Viridiplantae</taxon>
        <taxon>Streptophyta</taxon>
        <taxon>Embryophyta</taxon>
        <taxon>Tracheophyta</taxon>
        <taxon>Spermatophyta</taxon>
        <taxon>Magnoliopsida</taxon>
        <taxon>eudicotyledons</taxon>
        <taxon>Gunneridae</taxon>
        <taxon>Pentapetalae</taxon>
        <taxon>asterids</taxon>
        <taxon>campanulids</taxon>
        <taxon>Asterales</taxon>
        <taxon>Asteraceae</taxon>
        <taxon>Carduoideae</taxon>
        <taxon>Cardueae</taxon>
        <taxon>Carduinae</taxon>
        <taxon>Cynara</taxon>
    </lineage>
</organism>
<keyword evidence="3" id="KW-1185">Reference proteome</keyword>
<dbReference type="PANTHER" id="PTHR13848">
    <property type="entry name" value="PROTEIN YIPPEE-LIKE CG15309-RELATED"/>
    <property type="match status" value="1"/>
</dbReference>
<reference evidence="2 3" key="1">
    <citation type="journal article" date="2016" name="Sci. Rep.">
        <title>The genome sequence of the outbreeding globe artichoke constructed de novo incorporating a phase-aware low-pass sequencing strategy of F1 progeny.</title>
        <authorList>
            <person name="Scaglione D."/>
            <person name="Reyes-Chin-Wo S."/>
            <person name="Acquadro A."/>
            <person name="Froenicke L."/>
            <person name="Portis E."/>
            <person name="Beitel C."/>
            <person name="Tirone M."/>
            <person name="Mauro R."/>
            <person name="Lo Monaco A."/>
            <person name="Mauromicale G."/>
            <person name="Faccioli P."/>
            <person name="Cattivelli L."/>
            <person name="Rieseberg L."/>
            <person name="Michelmore R."/>
            <person name="Lanteri S."/>
        </authorList>
    </citation>
    <scope>NUCLEOTIDE SEQUENCE [LARGE SCALE GENOMIC DNA]</scope>
    <source>
        <strain evidence="2">2C</strain>
    </source>
</reference>
<comment type="caution">
    <text evidence="2">The sequence shown here is derived from an EMBL/GenBank/DDBJ whole genome shotgun (WGS) entry which is preliminary data.</text>
</comment>
<protein>
    <submittedName>
        <fullName evidence="2">Yippee-like protein</fullName>
    </submittedName>
</protein>
<gene>
    <name evidence="2" type="ORF">Ccrd_006917</name>
</gene>
<evidence type="ECO:0000313" key="2">
    <source>
        <dbReference type="EMBL" id="KVH91069.1"/>
    </source>
</evidence>
<dbReference type="Proteomes" id="UP000243975">
    <property type="component" value="Unassembled WGS sequence"/>
</dbReference>
<dbReference type="InterPro" id="IPR039058">
    <property type="entry name" value="Yippee_fam"/>
</dbReference>
<dbReference type="OMA" id="PQTHTHD"/>
<dbReference type="AlphaFoldDB" id="A0A103XHZ2"/>
<evidence type="ECO:0000259" key="1">
    <source>
        <dbReference type="PROSITE" id="PS51792"/>
    </source>
</evidence>
<dbReference type="PROSITE" id="PS51792">
    <property type="entry name" value="YIPPEE"/>
    <property type="match status" value="1"/>
</dbReference>
<accession>A0A103XHZ2</accession>
<sequence>MLLSMHDDIISKAFQASHGRAFLFSHVMNVVSSIKQDRHLMTGLHNVADVHCSDCGEITLS</sequence>
<name>A0A103XHZ2_CYNCS</name>
<dbReference type="STRING" id="59895.A0A103XHZ2"/>
<proteinExistence type="predicted"/>